<evidence type="ECO:0000313" key="2">
    <source>
        <dbReference type="EMBL" id="TWT85850.1"/>
    </source>
</evidence>
<evidence type="ECO:0000313" key="3">
    <source>
        <dbReference type="Proteomes" id="UP000318478"/>
    </source>
</evidence>
<dbReference type="InterPro" id="IPR036439">
    <property type="entry name" value="Dockerin_dom_sf"/>
</dbReference>
<evidence type="ECO:0000256" key="1">
    <source>
        <dbReference type="SAM" id="SignalP"/>
    </source>
</evidence>
<dbReference type="SUPFAM" id="SSF63446">
    <property type="entry name" value="Type I dockerin domain"/>
    <property type="match status" value="1"/>
</dbReference>
<dbReference type="OrthoDB" id="302643at2"/>
<reference evidence="2 3" key="1">
    <citation type="submission" date="2019-02" db="EMBL/GenBank/DDBJ databases">
        <title>Deep-cultivation of Planctomycetes and their phenomic and genomic characterization uncovers novel biology.</title>
        <authorList>
            <person name="Wiegand S."/>
            <person name="Jogler M."/>
            <person name="Boedeker C."/>
            <person name="Pinto D."/>
            <person name="Vollmers J."/>
            <person name="Rivas-Marin E."/>
            <person name="Kohn T."/>
            <person name="Peeters S.H."/>
            <person name="Heuer A."/>
            <person name="Rast P."/>
            <person name="Oberbeckmann S."/>
            <person name="Bunk B."/>
            <person name="Jeske O."/>
            <person name="Meyerdierks A."/>
            <person name="Storesund J.E."/>
            <person name="Kallscheuer N."/>
            <person name="Luecker S."/>
            <person name="Lage O.M."/>
            <person name="Pohl T."/>
            <person name="Merkel B.J."/>
            <person name="Hornburger P."/>
            <person name="Mueller R.-W."/>
            <person name="Bruemmer F."/>
            <person name="Labrenz M."/>
            <person name="Spormann A.M."/>
            <person name="Op Den Camp H."/>
            <person name="Overmann J."/>
            <person name="Amann R."/>
            <person name="Jetten M.S.M."/>
            <person name="Mascher T."/>
            <person name="Medema M.H."/>
            <person name="Devos D.P."/>
            <person name="Kaster A.-K."/>
            <person name="Ovreas L."/>
            <person name="Rohde M."/>
            <person name="Galperin M.Y."/>
            <person name="Jogler C."/>
        </authorList>
    </citation>
    <scope>NUCLEOTIDE SEQUENCE [LARGE SCALE GENOMIC DNA]</scope>
    <source>
        <strain evidence="2 3">Pla123a</strain>
    </source>
</reference>
<organism evidence="2 3">
    <name type="scientific">Posidoniimonas polymericola</name>
    <dbReference type="NCBI Taxonomy" id="2528002"/>
    <lineage>
        <taxon>Bacteria</taxon>
        <taxon>Pseudomonadati</taxon>
        <taxon>Planctomycetota</taxon>
        <taxon>Planctomycetia</taxon>
        <taxon>Pirellulales</taxon>
        <taxon>Lacipirellulaceae</taxon>
        <taxon>Posidoniimonas</taxon>
    </lineage>
</organism>
<accession>A0A5C5ZFH6</accession>
<dbReference type="NCBIfam" id="TIGR02595">
    <property type="entry name" value="PEP_CTERM"/>
    <property type="match status" value="1"/>
</dbReference>
<feature type="signal peptide" evidence="1">
    <location>
        <begin position="1"/>
        <end position="19"/>
    </location>
</feature>
<dbReference type="Gene3D" id="1.10.1330.10">
    <property type="entry name" value="Dockerin domain"/>
    <property type="match status" value="1"/>
</dbReference>
<dbReference type="InterPro" id="IPR013424">
    <property type="entry name" value="Ice-binding_C"/>
</dbReference>
<proteinExistence type="predicted"/>
<keyword evidence="1" id="KW-0732">Signal</keyword>
<evidence type="ECO:0008006" key="4">
    <source>
        <dbReference type="Google" id="ProtNLM"/>
    </source>
</evidence>
<dbReference type="Proteomes" id="UP000318478">
    <property type="component" value="Unassembled WGS sequence"/>
</dbReference>
<comment type="caution">
    <text evidence="2">The sequence shown here is derived from an EMBL/GenBank/DDBJ whole genome shotgun (WGS) entry which is preliminary data.</text>
</comment>
<dbReference type="AlphaFoldDB" id="A0A5C5ZFH6"/>
<dbReference type="EMBL" id="SJPO01000001">
    <property type="protein sequence ID" value="TWT85850.1"/>
    <property type="molecule type" value="Genomic_DNA"/>
</dbReference>
<dbReference type="RefSeq" id="WP_146584079.1">
    <property type="nucleotide sequence ID" value="NZ_SJPO01000001.1"/>
</dbReference>
<keyword evidence="3" id="KW-1185">Reference proteome</keyword>
<dbReference type="GO" id="GO:0000272">
    <property type="term" value="P:polysaccharide catabolic process"/>
    <property type="evidence" value="ECO:0007669"/>
    <property type="project" value="InterPro"/>
</dbReference>
<feature type="chain" id="PRO_5023067515" description="PEP-CTERM protein-sorting domain-containing protein" evidence="1">
    <location>
        <begin position="20"/>
        <end position="295"/>
    </location>
</feature>
<gene>
    <name evidence="2" type="ORF">Pla123a_06570</name>
</gene>
<protein>
    <recommendedName>
        <fullName evidence="4">PEP-CTERM protein-sorting domain-containing protein</fullName>
    </recommendedName>
</protein>
<name>A0A5C5ZFH6_9BACT</name>
<sequence length="295" mass="30741" precursor="true">MKGLIAAFVVFTWATQALALSVFLSSSATDPGAVDPLIMPLNSTADLYVWIRPDAGTQITTAAMDIGTSYGWALEVAGFEIETPDVLGTSVWQGGVQDGVVDGYWRLVDDSVALAGGGVGIDASLIGSGQDPREFDGAFLHGVLSVQSSNWSVQSNVYPATAGLPFVVDGAEVLQFQRDGLTVCTGACVAPPLLGDTNLDGVFNTIDIDPFVQTLTAPAVWKAAHPGVPMEAVADMNEDGVVNTLDIAKWTEGFVYGESPVATSSAPEPATIALSALAIAGAACLCRRRSHSRHR</sequence>